<dbReference type="Proteomes" id="UP001165960">
    <property type="component" value="Unassembled WGS sequence"/>
</dbReference>
<keyword evidence="1" id="KW-0012">Acyltransferase</keyword>
<dbReference type="EMBL" id="QTSX02006435">
    <property type="protein sequence ID" value="KAJ9054604.1"/>
    <property type="molecule type" value="Genomic_DNA"/>
</dbReference>
<organism evidence="1 2">
    <name type="scientific">Entomophthora muscae</name>
    <dbReference type="NCBI Taxonomy" id="34485"/>
    <lineage>
        <taxon>Eukaryota</taxon>
        <taxon>Fungi</taxon>
        <taxon>Fungi incertae sedis</taxon>
        <taxon>Zoopagomycota</taxon>
        <taxon>Entomophthoromycotina</taxon>
        <taxon>Entomophthoromycetes</taxon>
        <taxon>Entomophthorales</taxon>
        <taxon>Entomophthoraceae</taxon>
        <taxon>Entomophthora</taxon>
    </lineage>
</organism>
<dbReference type="EC" id="2.3.1.86" evidence="1"/>
<keyword evidence="1" id="KW-0808">Transferase</keyword>
<reference evidence="1" key="1">
    <citation type="submission" date="2022-04" db="EMBL/GenBank/DDBJ databases">
        <title>Genome of the entomopathogenic fungus Entomophthora muscae.</title>
        <authorList>
            <person name="Elya C."/>
            <person name="Lovett B.R."/>
            <person name="Lee E."/>
            <person name="Macias A.M."/>
            <person name="Hajek A.E."/>
            <person name="De Bivort B.L."/>
            <person name="Kasson M.T."/>
            <person name="De Fine Licht H.H."/>
            <person name="Stajich J.E."/>
        </authorList>
    </citation>
    <scope>NUCLEOTIDE SEQUENCE</scope>
    <source>
        <strain evidence="1">Berkeley</strain>
    </source>
</reference>
<accession>A0ACC2RX14</accession>
<evidence type="ECO:0000313" key="1">
    <source>
        <dbReference type="EMBL" id="KAJ9054604.1"/>
    </source>
</evidence>
<proteinExistence type="predicted"/>
<protein>
    <submittedName>
        <fullName evidence="1">Fatty acid synthase alpha subunit Lsd1</fullName>
        <ecNumber evidence="1">2.3.1.86</ecNumber>
    </submittedName>
</protein>
<keyword evidence="2" id="KW-1185">Reference proteome</keyword>
<sequence length="359" mass="40989">MNQVVINQNSAFIAKASDDKSLIKNSKKALGSLFWIGTHDQQIYPLVTLNSAICKYSIINGKRNLSSILAIYNLQLGEFKQLFNIINHHLSKEHNIFIKLLNDPHFSACVVHPQRLNDLNLVLHKVKASGSLDLFCAPHSNSPVTHMISIGPVGTSGIDGLTYLIKWQPILNFRNDCFIKKFNGYSQKPWDRCKSDESTFDFLDKTYVDVDNRLIEDTYIKHQQHYLKITLCHLVGDFMGILEELFITKHKHSLLQSYHKSGKQLLIIKDTIFSWSCKIIASLLKVYDTKDGCLALEAVFNSLEPTKGYAFIHDVIKGCNNHIKYFYYQLWFKSAEFSELSIDPHHTLVAKAVADQVKV</sequence>
<gene>
    <name evidence="1" type="primary">fas2_2</name>
    <name evidence="1" type="ORF">DSO57_1012670</name>
</gene>
<evidence type="ECO:0000313" key="2">
    <source>
        <dbReference type="Proteomes" id="UP001165960"/>
    </source>
</evidence>
<comment type="caution">
    <text evidence="1">The sequence shown here is derived from an EMBL/GenBank/DDBJ whole genome shotgun (WGS) entry which is preliminary data.</text>
</comment>
<name>A0ACC2RX14_9FUNG</name>